<sequence length="268" mass="29092">MKKLINFFKGMAIAVATLVPGVSGGTMSIVLGVYDELINSISSFFKDWKKHFVFLAQIALGGAIGILLFSRLIESALSKYPFVMRFFFIGVILGSLPLLYKKSISVKRNNKDLMFLLVGLGVSLLMSAEPEGIAALAAAEGMKSIIFLLIAGIIIAVALILPGISASFMLLTLGLYDITLSSINTFNIRFLIPLGIGIVIGTLATVRTLEKLMQRYPGKTYMLIIGFVVGSLMPVFPGIPHGIHIILSTTVFVLGFILIYWLGKKEIN</sequence>
<keyword evidence="1" id="KW-1133">Transmembrane helix</keyword>
<name>A0ABU4JSP2_9CLOT</name>
<dbReference type="PANTHER" id="PTHR37308">
    <property type="entry name" value="INTEGRAL MEMBRANE PROTEIN"/>
    <property type="match status" value="1"/>
</dbReference>
<organism evidence="2 3">
    <name type="scientific">Clostridium tanneri</name>
    <dbReference type="NCBI Taxonomy" id="3037988"/>
    <lineage>
        <taxon>Bacteria</taxon>
        <taxon>Bacillati</taxon>
        <taxon>Bacillota</taxon>
        <taxon>Clostridia</taxon>
        <taxon>Eubacteriales</taxon>
        <taxon>Clostridiaceae</taxon>
        <taxon>Clostridium</taxon>
    </lineage>
</organism>
<accession>A0ABU4JSP2</accession>
<feature type="transmembrane region" description="Helical" evidence="1">
    <location>
        <begin position="113"/>
        <end position="138"/>
    </location>
</feature>
<keyword evidence="1" id="KW-0812">Transmembrane</keyword>
<evidence type="ECO:0000313" key="3">
    <source>
        <dbReference type="Proteomes" id="UP001281656"/>
    </source>
</evidence>
<feature type="transmembrane region" description="Helical" evidence="1">
    <location>
        <begin position="221"/>
        <end position="239"/>
    </location>
</feature>
<reference evidence="2 3" key="1">
    <citation type="submission" date="2023-04" db="EMBL/GenBank/DDBJ databases">
        <title>Clostridium tannerae sp. nov., isolated from the fecal material of an alpaca.</title>
        <authorList>
            <person name="Miller S."/>
            <person name="Hendry M."/>
            <person name="King J."/>
            <person name="Sankaranarayanan K."/>
            <person name="Lawson P.A."/>
        </authorList>
    </citation>
    <scope>NUCLEOTIDE SEQUENCE [LARGE SCALE GENOMIC DNA]</scope>
    <source>
        <strain evidence="2 3">A1-XYC3</strain>
    </source>
</reference>
<gene>
    <name evidence="2" type="ORF">P8V03_08245</name>
</gene>
<dbReference type="RefSeq" id="WP_318797826.1">
    <property type="nucleotide sequence ID" value="NZ_JARUJP010000007.1"/>
</dbReference>
<dbReference type="Pfam" id="PF04018">
    <property type="entry name" value="VCA0040-like"/>
    <property type="match status" value="1"/>
</dbReference>
<dbReference type="InterPro" id="IPR007163">
    <property type="entry name" value="VCA0040-like"/>
</dbReference>
<feature type="transmembrane region" description="Helical" evidence="1">
    <location>
        <begin position="82"/>
        <end position="101"/>
    </location>
</feature>
<feature type="transmembrane region" description="Helical" evidence="1">
    <location>
        <begin position="245"/>
        <end position="263"/>
    </location>
</feature>
<dbReference type="Proteomes" id="UP001281656">
    <property type="component" value="Unassembled WGS sequence"/>
</dbReference>
<proteinExistence type="predicted"/>
<keyword evidence="3" id="KW-1185">Reference proteome</keyword>
<dbReference type="PANTHER" id="PTHR37308:SF1">
    <property type="entry name" value="POLYPRENYL-PHOSPHATE TRANSPORTER"/>
    <property type="match status" value="1"/>
</dbReference>
<protein>
    <submittedName>
        <fullName evidence="2">DUF368 domain-containing protein</fullName>
    </submittedName>
</protein>
<feature type="transmembrane region" description="Helical" evidence="1">
    <location>
        <begin position="145"/>
        <end position="170"/>
    </location>
</feature>
<feature type="transmembrane region" description="Helical" evidence="1">
    <location>
        <begin position="12"/>
        <end position="31"/>
    </location>
</feature>
<feature type="transmembrane region" description="Helical" evidence="1">
    <location>
        <begin position="51"/>
        <end position="70"/>
    </location>
</feature>
<evidence type="ECO:0000256" key="1">
    <source>
        <dbReference type="SAM" id="Phobius"/>
    </source>
</evidence>
<dbReference type="EMBL" id="JARUJP010000007">
    <property type="protein sequence ID" value="MDW8801147.1"/>
    <property type="molecule type" value="Genomic_DNA"/>
</dbReference>
<evidence type="ECO:0000313" key="2">
    <source>
        <dbReference type="EMBL" id="MDW8801147.1"/>
    </source>
</evidence>
<feature type="transmembrane region" description="Helical" evidence="1">
    <location>
        <begin position="190"/>
        <end position="209"/>
    </location>
</feature>
<comment type="caution">
    <text evidence="2">The sequence shown here is derived from an EMBL/GenBank/DDBJ whole genome shotgun (WGS) entry which is preliminary data.</text>
</comment>
<keyword evidence="1" id="KW-0472">Membrane</keyword>